<dbReference type="AlphaFoldDB" id="A0A5D2A5G8"/>
<evidence type="ECO:0000313" key="2">
    <source>
        <dbReference type="Proteomes" id="UP000323506"/>
    </source>
</evidence>
<proteinExistence type="predicted"/>
<dbReference type="EMBL" id="CM017712">
    <property type="protein sequence ID" value="TYG39783.1"/>
    <property type="molecule type" value="Genomic_DNA"/>
</dbReference>
<organism evidence="1 2">
    <name type="scientific">Gossypium darwinii</name>
    <name type="common">Darwin's cotton</name>
    <name type="synonym">Gossypium barbadense var. darwinii</name>
    <dbReference type="NCBI Taxonomy" id="34276"/>
    <lineage>
        <taxon>Eukaryota</taxon>
        <taxon>Viridiplantae</taxon>
        <taxon>Streptophyta</taxon>
        <taxon>Embryophyta</taxon>
        <taxon>Tracheophyta</taxon>
        <taxon>Spermatophyta</taxon>
        <taxon>Magnoliopsida</taxon>
        <taxon>eudicotyledons</taxon>
        <taxon>Gunneridae</taxon>
        <taxon>Pentapetalae</taxon>
        <taxon>rosids</taxon>
        <taxon>malvids</taxon>
        <taxon>Malvales</taxon>
        <taxon>Malvaceae</taxon>
        <taxon>Malvoideae</taxon>
        <taxon>Gossypium</taxon>
    </lineage>
</organism>
<sequence>MPLAMPLLKLPCLCSSPPSLTPLPPLFLLIRRPRVVASVRAMLTATPVSPPATLSPSALTAALVPRDVQVDFDDKTSWEYLFKVYWVFLKEKLALTLDELTNATNPWKELREASANIEPKNQNDVADLINSYKSLYPKWVFDLRGSVSSKRRRLHLLRLQLMFLLSLQHLYPERFIYL</sequence>
<evidence type="ECO:0000313" key="1">
    <source>
        <dbReference type="EMBL" id="TYG39783.1"/>
    </source>
</evidence>
<dbReference type="PANTHER" id="PTHR46695:SF4">
    <property type="entry name" value="ZINC FINGER CCCH DOMAIN-CONTAINING PROTEIN 44"/>
    <property type="match status" value="1"/>
</dbReference>
<protein>
    <submittedName>
        <fullName evidence="1">Uncharacterized protein</fullName>
    </submittedName>
</protein>
<dbReference type="Proteomes" id="UP000323506">
    <property type="component" value="Chromosome D12"/>
</dbReference>
<keyword evidence="2" id="KW-1185">Reference proteome</keyword>
<gene>
    <name evidence="1" type="ORF">ES288_D12G043100v1</name>
</gene>
<accession>A0A5D2A5G8</accession>
<name>A0A5D2A5G8_GOSDA</name>
<reference evidence="1 2" key="1">
    <citation type="submission" date="2019-06" db="EMBL/GenBank/DDBJ databases">
        <title>WGS assembly of Gossypium darwinii.</title>
        <authorList>
            <person name="Chen Z.J."/>
            <person name="Sreedasyam A."/>
            <person name="Ando A."/>
            <person name="Song Q."/>
            <person name="De L."/>
            <person name="Hulse-Kemp A."/>
            <person name="Ding M."/>
            <person name="Ye W."/>
            <person name="Kirkbride R."/>
            <person name="Jenkins J."/>
            <person name="Plott C."/>
            <person name="Lovell J."/>
            <person name="Lin Y.-M."/>
            <person name="Vaughn R."/>
            <person name="Liu B."/>
            <person name="Li W."/>
            <person name="Simpson S."/>
            <person name="Scheffler B."/>
            <person name="Saski C."/>
            <person name="Grover C."/>
            <person name="Hu G."/>
            <person name="Conover J."/>
            <person name="Carlson J."/>
            <person name="Shu S."/>
            <person name="Boston L."/>
            <person name="Williams M."/>
            <person name="Peterson D."/>
            <person name="Mcgee K."/>
            <person name="Jones D."/>
            <person name="Wendel J."/>
            <person name="Stelly D."/>
            <person name="Grimwood J."/>
            <person name="Schmutz J."/>
        </authorList>
    </citation>
    <scope>NUCLEOTIDE SEQUENCE [LARGE SCALE GENOMIC DNA]</scope>
    <source>
        <strain evidence="1">1808015.09</strain>
    </source>
</reference>
<dbReference type="PANTHER" id="PTHR46695">
    <property type="entry name" value="ZINC FINGER CCCH DOMAIN-CONTAINING PROTEIN 44-RELATED"/>
    <property type="match status" value="1"/>
</dbReference>